<evidence type="ECO:0000256" key="1">
    <source>
        <dbReference type="ARBA" id="ARBA00022723"/>
    </source>
</evidence>
<dbReference type="PANTHER" id="PTHR43690:SF18">
    <property type="entry name" value="INSULIN-DEGRADING ENZYME-RELATED"/>
    <property type="match status" value="1"/>
</dbReference>
<dbReference type="InterPro" id="IPR032632">
    <property type="entry name" value="Peptidase_M16_M"/>
</dbReference>
<dbReference type="AlphaFoldDB" id="A0A0R3SLE8"/>
<reference evidence="5" key="1">
    <citation type="submission" date="2017-02" db="UniProtKB">
        <authorList>
            <consortium name="WormBaseParasite"/>
        </authorList>
    </citation>
    <scope>IDENTIFICATION</scope>
</reference>
<accession>A0A0R3SLE8</accession>
<reference evidence="3 4" key="2">
    <citation type="submission" date="2018-11" db="EMBL/GenBank/DDBJ databases">
        <authorList>
            <consortium name="Pathogen Informatics"/>
        </authorList>
    </citation>
    <scope>NUCLEOTIDE SEQUENCE [LARGE SCALE GENOMIC DNA]</scope>
</reference>
<dbReference type="WBParaSite" id="HDID_0000576301-mRNA-1">
    <property type="protein sequence ID" value="HDID_0000576301-mRNA-1"/>
    <property type="gene ID" value="HDID_0000576301"/>
</dbReference>
<evidence type="ECO:0000313" key="5">
    <source>
        <dbReference type="WBParaSite" id="HDID_0000576301-mRNA-1"/>
    </source>
</evidence>
<proteinExistence type="predicted"/>
<dbReference type="InterPro" id="IPR050626">
    <property type="entry name" value="Peptidase_M16"/>
</dbReference>
<dbReference type="InterPro" id="IPR011249">
    <property type="entry name" value="Metalloenz_LuxS/M16"/>
</dbReference>
<dbReference type="GO" id="GO:0046872">
    <property type="term" value="F:metal ion binding"/>
    <property type="evidence" value="ECO:0007669"/>
    <property type="project" value="UniProtKB-KW"/>
</dbReference>
<dbReference type="OrthoDB" id="6255268at2759"/>
<sequence length="146" mass="17180">MFVGYSHKIPLLVENIVNTLMQFTKPDKKRFDTLLRKLELKVKNFTSYSALEQADRYAVSVLYDRSYQHEDRIAAVEQITYEDLLQFISTFFNRIYVETLVYGNEDVESALKYNQIMIDGLKKYTKWRPPVSCPSPHMREVEIPTG</sequence>
<dbReference type="STRING" id="6216.A0A0R3SLE8"/>
<dbReference type="SUPFAM" id="SSF63411">
    <property type="entry name" value="LuxS/MPP-like metallohydrolase"/>
    <property type="match status" value="1"/>
</dbReference>
<dbReference type="Proteomes" id="UP000274504">
    <property type="component" value="Unassembled WGS sequence"/>
</dbReference>
<evidence type="ECO:0000259" key="2">
    <source>
        <dbReference type="Pfam" id="PF16187"/>
    </source>
</evidence>
<dbReference type="EMBL" id="UYSG01003361">
    <property type="protein sequence ID" value="VDL58079.1"/>
    <property type="molecule type" value="Genomic_DNA"/>
</dbReference>
<organism evidence="5">
    <name type="scientific">Hymenolepis diminuta</name>
    <name type="common">Rat tapeworm</name>
    <dbReference type="NCBI Taxonomy" id="6216"/>
    <lineage>
        <taxon>Eukaryota</taxon>
        <taxon>Metazoa</taxon>
        <taxon>Spiralia</taxon>
        <taxon>Lophotrochozoa</taxon>
        <taxon>Platyhelminthes</taxon>
        <taxon>Cestoda</taxon>
        <taxon>Eucestoda</taxon>
        <taxon>Cyclophyllidea</taxon>
        <taxon>Hymenolepididae</taxon>
        <taxon>Hymenolepis</taxon>
    </lineage>
</organism>
<evidence type="ECO:0000313" key="3">
    <source>
        <dbReference type="EMBL" id="VDL58079.1"/>
    </source>
</evidence>
<dbReference type="PANTHER" id="PTHR43690">
    <property type="entry name" value="NARDILYSIN"/>
    <property type="match status" value="1"/>
</dbReference>
<dbReference type="Gene3D" id="3.30.830.10">
    <property type="entry name" value="Metalloenzyme, LuxS/M16 peptidase-like"/>
    <property type="match status" value="1"/>
</dbReference>
<feature type="domain" description="Peptidase M16 middle/third" evidence="2">
    <location>
        <begin position="3"/>
        <end position="75"/>
    </location>
</feature>
<gene>
    <name evidence="3" type="ORF">HDID_LOCUS5761</name>
</gene>
<evidence type="ECO:0000313" key="4">
    <source>
        <dbReference type="Proteomes" id="UP000274504"/>
    </source>
</evidence>
<keyword evidence="1" id="KW-0479">Metal-binding</keyword>
<dbReference type="Pfam" id="PF16187">
    <property type="entry name" value="Peptidase_M16_M"/>
    <property type="match status" value="1"/>
</dbReference>
<name>A0A0R3SLE8_HYMDI</name>
<protein>
    <submittedName>
        <fullName evidence="5">Peptidase_M16_M domain-containing protein</fullName>
    </submittedName>
</protein>